<dbReference type="AlphaFoldDB" id="A0A106BM22"/>
<keyword evidence="2" id="KW-1185">Reference proteome</keyword>
<dbReference type="OrthoDB" id="5784855at2"/>
<comment type="caution">
    <text evidence="1">The sequence shown here is derived from an EMBL/GenBank/DDBJ whole genome shotgun (WGS) entry which is preliminary data.</text>
</comment>
<sequence>MTSHVTQVGAPDPELRTSPIFDEYEELSLDLELESGACYFNNMVYPVDQYLLCGSKLLHCEERGVWVRKGERRPD</sequence>
<gene>
    <name evidence="1" type="ORF">ABW22_10965</name>
</gene>
<evidence type="ECO:0000313" key="2">
    <source>
        <dbReference type="Proteomes" id="UP000064243"/>
    </source>
</evidence>
<name>A0A106BM22_THIDE</name>
<protein>
    <submittedName>
        <fullName evidence="1">Uncharacterized protein</fullName>
    </submittedName>
</protein>
<organism evidence="1 2">
    <name type="scientific">Thiobacillus denitrificans</name>
    <dbReference type="NCBI Taxonomy" id="36861"/>
    <lineage>
        <taxon>Bacteria</taxon>
        <taxon>Pseudomonadati</taxon>
        <taxon>Pseudomonadota</taxon>
        <taxon>Betaproteobacteria</taxon>
        <taxon>Nitrosomonadales</taxon>
        <taxon>Thiobacillaceae</taxon>
        <taxon>Thiobacillus</taxon>
    </lineage>
</organism>
<accession>A0A106BM22</accession>
<proteinExistence type="predicted"/>
<reference evidence="1 2" key="1">
    <citation type="journal article" date="2015" name="Appl. Environ. Microbiol.">
        <title>Aerobic and Anaerobic Thiosulfate Oxidation by a Cold-Adapted, Subglacial Chemoautotroph.</title>
        <authorList>
            <person name="Harrold Z.R."/>
            <person name="Skidmore M.L."/>
            <person name="Hamilton T.L."/>
            <person name="Desch L."/>
            <person name="Amada K."/>
            <person name="van Gelder W."/>
            <person name="Glover K."/>
            <person name="Roden E.E."/>
            <person name="Boyd E.S."/>
        </authorList>
    </citation>
    <scope>NUCLEOTIDE SEQUENCE [LARGE SCALE GENOMIC DNA]</scope>
    <source>
        <strain evidence="1 2">RG</strain>
    </source>
</reference>
<dbReference type="RefSeq" id="WP_059756295.1">
    <property type="nucleotide sequence ID" value="NZ_LDUG01000029.1"/>
</dbReference>
<dbReference type="Proteomes" id="UP000064243">
    <property type="component" value="Unassembled WGS sequence"/>
</dbReference>
<dbReference type="PATRIC" id="fig|36861.3.peg.1862"/>
<evidence type="ECO:0000313" key="1">
    <source>
        <dbReference type="EMBL" id="KVW94960.1"/>
    </source>
</evidence>
<dbReference type="EMBL" id="LDUG01000029">
    <property type="protein sequence ID" value="KVW94960.1"/>
    <property type="molecule type" value="Genomic_DNA"/>
</dbReference>